<proteinExistence type="inferred from homology"/>
<evidence type="ECO:0000256" key="5">
    <source>
        <dbReference type="ARBA" id="ARBA00023136"/>
    </source>
</evidence>
<feature type="region of interest" description="Disordered" evidence="7">
    <location>
        <begin position="376"/>
        <end position="417"/>
    </location>
</feature>
<dbReference type="GO" id="GO:0015250">
    <property type="term" value="F:water channel activity"/>
    <property type="evidence" value="ECO:0007669"/>
    <property type="project" value="TreeGrafter"/>
</dbReference>
<evidence type="ECO:0000256" key="2">
    <source>
        <dbReference type="ARBA" id="ARBA00006175"/>
    </source>
</evidence>
<comment type="subcellular location">
    <subcellularLocation>
        <location evidence="1">Membrane</location>
        <topology evidence="1">Multi-pass membrane protein</topology>
    </subcellularLocation>
</comment>
<feature type="compositionally biased region" description="Low complexity" evidence="7">
    <location>
        <begin position="390"/>
        <end position="403"/>
    </location>
</feature>
<dbReference type="AlphaFoldDB" id="A0A1V8SVR3"/>
<comment type="caution">
    <text evidence="9">The sequence shown here is derived from an EMBL/GenBank/DDBJ whole genome shotgun (WGS) entry which is preliminary data.</text>
</comment>
<keyword evidence="6" id="KW-0813">Transport</keyword>
<dbReference type="SUPFAM" id="SSF81338">
    <property type="entry name" value="Aquaporin-like"/>
    <property type="match status" value="1"/>
</dbReference>
<dbReference type="PANTHER" id="PTHR19139">
    <property type="entry name" value="AQUAPORIN TRANSPORTER"/>
    <property type="match status" value="1"/>
</dbReference>
<protein>
    <recommendedName>
        <fullName evidence="11">Aquaporin</fullName>
    </recommendedName>
</protein>
<feature type="transmembrane region" description="Helical" evidence="8">
    <location>
        <begin position="254"/>
        <end position="277"/>
    </location>
</feature>
<evidence type="ECO:0008006" key="11">
    <source>
        <dbReference type="Google" id="ProtNLM"/>
    </source>
</evidence>
<accession>A0A1V8SVR3</accession>
<dbReference type="PANTHER" id="PTHR19139:SF199">
    <property type="entry name" value="MIP17260P"/>
    <property type="match status" value="1"/>
</dbReference>
<dbReference type="FunCoup" id="A0A1V8SVR3">
    <property type="interactions" value="422"/>
</dbReference>
<feature type="transmembrane region" description="Helical" evidence="8">
    <location>
        <begin position="202"/>
        <end position="234"/>
    </location>
</feature>
<keyword evidence="10" id="KW-1185">Reference proteome</keyword>
<evidence type="ECO:0000313" key="9">
    <source>
        <dbReference type="EMBL" id="OQO03236.1"/>
    </source>
</evidence>
<dbReference type="InterPro" id="IPR000425">
    <property type="entry name" value="MIP"/>
</dbReference>
<sequence length="417" mass="44175">MSSPPVKEVVVEKPAPAANNVVVEQAAAPAADKVVVEKAAPNAIVVEKPAAVVAAAPAVVVAPPMTMNTNPPVVDKFVALPGTSQPAIVAVAPVTGAVVSPATTTVVVDEKRPVMTSHPKRKRSWFKEHLIAYLGELIGTFMFLTLAFAGTQIALQQNTATGNEPPSLGVLAYIALVFGFSLTVTAWIFYRVTGGMFNPAVTLGLMLIGALSWSRALVVFWAQMFGALLAGGFVDLLLPGPLTVVTHVDEKFGSLRAVFLEAFLTFMLIMTIFFLAVEKHRGTFLAPLAIGLTLFVAELVGVRYTGGSLNPARSFGAQVWAMRGACDECGDDAGKWGSHWVYWVGPLIGALAAVFFYRILKALEYEIYGDVGQDADRPLPADDDDDDVVIDPTPGTNAATATTSNRPVAQPLPRGMV</sequence>
<evidence type="ECO:0000256" key="1">
    <source>
        <dbReference type="ARBA" id="ARBA00004141"/>
    </source>
</evidence>
<evidence type="ECO:0000256" key="6">
    <source>
        <dbReference type="RuleBase" id="RU000477"/>
    </source>
</evidence>
<evidence type="ECO:0000256" key="8">
    <source>
        <dbReference type="SAM" id="Phobius"/>
    </source>
</evidence>
<dbReference type="Proteomes" id="UP000192596">
    <property type="component" value="Unassembled WGS sequence"/>
</dbReference>
<dbReference type="Gene3D" id="1.20.1080.10">
    <property type="entry name" value="Glycerol uptake facilitator protein"/>
    <property type="match status" value="1"/>
</dbReference>
<dbReference type="InterPro" id="IPR034294">
    <property type="entry name" value="Aquaporin_transptr"/>
</dbReference>
<evidence type="ECO:0000256" key="7">
    <source>
        <dbReference type="SAM" id="MobiDB-lite"/>
    </source>
</evidence>
<dbReference type="InterPro" id="IPR023271">
    <property type="entry name" value="Aquaporin-like"/>
</dbReference>
<comment type="similarity">
    <text evidence="2 6">Belongs to the MIP/aquaporin (TC 1.A.8) family.</text>
</comment>
<feature type="transmembrane region" description="Helical" evidence="8">
    <location>
        <begin position="130"/>
        <end position="150"/>
    </location>
</feature>
<dbReference type="OrthoDB" id="3222at2759"/>
<dbReference type="PRINTS" id="PR00783">
    <property type="entry name" value="MINTRINSICP"/>
</dbReference>
<reference evidence="10" key="1">
    <citation type="submission" date="2017-03" db="EMBL/GenBank/DDBJ databases">
        <title>Genomes of endolithic fungi from Antarctica.</title>
        <authorList>
            <person name="Coleine C."/>
            <person name="Masonjones S."/>
            <person name="Stajich J.E."/>
        </authorList>
    </citation>
    <scope>NUCLEOTIDE SEQUENCE [LARGE SCALE GENOMIC DNA]</scope>
    <source>
        <strain evidence="10">CCFEE 5527</strain>
    </source>
</reference>
<gene>
    <name evidence="9" type="ORF">B0A48_11492</name>
</gene>
<name>A0A1V8SVR3_9PEZI</name>
<dbReference type="Pfam" id="PF00230">
    <property type="entry name" value="MIP"/>
    <property type="match status" value="1"/>
</dbReference>
<keyword evidence="4 8" id="KW-1133">Transmembrane helix</keyword>
<feature type="transmembrane region" description="Helical" evidence="8">
    <location>
        <begin position="340"/>
        <end position="360"/>
    </location>
</feature>
<dbReference type="InParanoid" id="A0A1V8SVR3"/>
<evidence type="ECO:0000256" key="4">
    <source>
        <dbReference type="ARBA" id="ARBA00022989"/>
    </source>
</evidence>
<organism evidence="9 10">
    <name type="scientific">Cryoendolithus antarcticus</name>
    <dbReference type="NCBI Taxonomy" id="1507870"/>
    <lineage>
        <taxon>Eukaryota</taxon>
        <taxon>Fungi</taxon>
        <taxon>Dikarya</taxon>
        <taxon>Ascomycota</taxon>
        <taxon>Pezizomycotina</taxon>
        <taxon>Dothideomycetes</taxon>
        <taxon>Dothideomycetidae</taxon>
        <taxon>Cladosporiales</taxon>
        <taxon>Cladosporiaceae</taxon>
        <taxon>Cryoendolithus</taxon>
    </lineage>
</organism>
<keyword evidence="3 6" id="KW-0812">Transmembrane</keyword>
<evidence type="ECO:0000256" key="3">
    <source>
        <dbReference type="ARBA" id="ARBA00022692"/>
    </source>
</evidence>
<evidence type="ECO:0000313" key="10">
    <source>
        <dbReference type="Proteomes" id="UP000192596"/>
    </source>
</evidence>
<feature type="transmembrane region" description="Helical" evidence="8">
    <location>
        <begin position="170"/>
        <end position="190"/>
    </location>
</feature>
<feature type="transmembrane region" description="Helical" evidence="8">
    <location>
        <begin position="284"/>
        <end position="304"/>
    </location>
</feature>
<keyword evidence="5 8" id="KW-0472">Membrane</keyword>
<dbReference type="STRING" id="1507870.A0A1V8SVR3"/>
<dbReference type="EMBL" id="NAJO01000025">
    <property type="protein sequence ID" value="OQO03236.1"/>
    <property type="molecule type" value="Genomic_DNA"/>
</dbReference>
<dbReference type="GO" id="GO:0005886">
    <property type="term" value="C:plasma membrane"/>
    <property type="evidence" value="ECO:0007669"/>
    <property type="project" value="TreeGrafter"/>
</dbReference>